<proteinExistence type="predicted"/>
<evidence type="ECO:0000256" key="1">
    <source>
        <dbReference type="SAM" id="Coils"/>
    </source>
</evidence>
<evidence type="ECO:0000313" key="2">
    <source>
        <dbReference type="EMBL" id="GES97111.1"/>
    </source>
</evidence>
<accession>A0A8H3M3W0</accession>
<organism evidence="2 3">
    <name type="scientific">Rhizophagus clarus</name>
    <dbReference type="NCBI Taxonomy" id="94130"/>
    <lineage>
        <taxon>Eukaryota</taxon>
        <taxon>Fungi</taxon>
        <taxon>Fungi incertae sedis</taxon>
        <taxon>Mucoromycota</taxon>
        <taxon>Glomeromycotina</taxon>
        <taxon>Glomeromycetes</taxon>
        <taxon>Glomerales</taxon>
        <taxon>Glomeraceae</taxon>
        <taxon>Rhizophagus</taxon>
    </lineage>
</organism>
<gene>
    <name evidence="2" type="ORF">RCL2_002369800</name>
</gene>
<dbReference type="Proteomes" id="UP000615446">
    <property type="component" value="Unassembled WGS sequence"/>
</dbReference>
<dbReference type="Gene3D" id="3.90.640.10">
    <property type="entry name" value="Actin, Chain A, domain 4"/>
    <property type="match status" value="1"/>
</dbReference>
<name>A0A8H3M3W0_9GLOM</name>
<dbReference type="PANTHER" id="PTHR14187:SF5">
    <property type="entry name" value="HEAT SHOCK 70 KDA PROTEIN 12A"/>
    <property type="match status" value="1"/>
</dbReference>
<comment type="caution">
    <text evidence="2">The sequence shown here is derived from an EMBL/GenBank/DDBJ whole genome shotgun (WGS) entry which is preliminary data.</text>
</comment>
<reference evidence="2" key="1">
    <citation type="submission" date="2019-10" db="EMBL/GenBank/DDBJ databases">
        <title>Conservation and host-specific expression of non-tandemly repeated heterogenous ribosome RNA gene in arbuscular mycorrhizal fungi.</title>
        <authorList>
            <person name="Maeda T."/>
            <person name="Kobayashi Y."/>
            <person name="Nakagawa T."/>
            <person name="Ezawa T."/>
            <person name="Yamaguchi K."/>
            <person name="Bino T."/>
            <person name="Nishimoto Y."/>
            <person name="Shigenobu S."/>
            <person name="Kawaguchi M."/>
        </authorList>
    </citation>
    <scope>NUCLEOTIDE SEQUENCE</scope>
    <source>
        <strain evidence="2">HR1</strain>
    </source>
</reference>
<dbReference type="OrthoDB" id="2357605at2759"/>
<dbReference type="EMBL" id="BLAL01000257">
    <property type="protein sequence ID" value="GES97111.1"/>
    <property type="molecule type" value="Genomic_DNA"/>
</dbReference>
<dbReference type="PANTHER" id="PTHR14187">
    <property type="entry name" value="ALPHA KINASE/ELONGATION FACTOR 2 KINASE"/>
    <property type="match status" value="1"/>
</dbReference>
<dbReference type="InterPro" id="IPR043129">
    <property type="entry name" value="ATPase_NBD"/>
</dbReference>
<protein>
    <recommendedName>
        <fullName evidence="4">Hsp70 family protein</fullName>
    </recommendedName>
</protein>
<dbReference type="SUPFAM" id="SSF53067">
    <property type="entry name" value="Actin-like ATPase domain"/>
    <property type="match status" value="2"/>
</dbReference>
<keyword evidence="1" id="KW-0175">Coiled coil</keyword>
<evidence type="ECO:0008006" key="4">
    <source>
        <dbReference type="Google" id="ProtNLM"/>
    </source>
</evidence>
<feature type="coiled-coil region" evidence="1">
    <location>
        <begin position="37"/>
        <end position="126"/>
    </location>
</feature>
<evidence type="ECO:0000313" key="3">
    <source>
        <dbReference type="Proteomes" id="UP000615446"/>
    </source>
</evidence>
<dbReference type="Gene3D" id="3.30.420.40">
    <property type="match status" value="2"/>
</dbReference>
<dbReference type="AlphaFoldDB" id="A0A8H3M3W0"/>
<sequence length="704" mass="82441">MTNEHSKDDTSENLFSNKPHEVIEKLGISYYELNNKFINLLEENQKIKQQCKNLEEKNQENVQYNEVTRINSELKENLQEKEIQFEKLQQYVSNLKKQRNEEIQQLQRLDMMSQNLEKNLNILKLNEINESIIKDFKENNEDFLSSLLKKENESEKSQFYSNIKVVVGLDFGTTHSGFSYCHVADKQNICSNKVWPGEVDRFKTNTILQYDNKYNNVLFWGAAGFAKKRYRKINKPKMNKPVKSFKLHLDNLKEHLKPKLPVDYKKAITDYLREIGKVIKHTIATQWNINYFENVLLVLTIPPEYSEEVMKRCAYNANLINNQNSEKLQFITESEAAAISCMENGLQFLKIGTTFMVIDCGGDTVDLITHKLIGNSPLRLSKVTEHVREFCGSTFIDNEFINFLRERLSTRAIDLLMEYNYGQFQCLIREFCKNVKETFTGDNREFNYDLDIEDNAPSLFQYINKETREIMEENEFLINIQYNDIKLMFDPIIEKILHLIRMQFNIIQESCLTMLLVGGFCENKYLQNRIKQEFQDIVKFIEVPTQPIAAISRGAVVYGMNNLENESFILSKILKYTYGTKLCMDWKEGVDPPHRRTTEGKIYKFSPFVKKGTEIFFNQVFSVSFLNQTELHRTTEYNAEYCDEPGMILLGMCYIDPPDVHFGCDSCDRLVTLEISFGKMEITAIARNNMTGREFEVSFCLEDY</sequence>